<accession>A0ACB9IGZ5</accession>
<dbReference type="Proteomes" id="UP001056120">
    <property type="component" value="Linkage Group LG08"/>
</dbReference>
<sequence length="255" mass="29094">MNNWLDHIMLNILMMMVAGKRYFGVGGGGDIEALRFQKAIFEFFRLSGVFVVSDAIPFLWWLDLHGYEKQMKKTAQDLDLVLGGWVDEHRQKRKLDLEQNKEDVKDFIDVMLSLEDEEQLPNIELDSDTIIKATCLAGIRLIVNVWKLQRDERVWSDASKFQPERFIGSDHEHVDLRGHQFVLVPFGLGRRSCPGITFALLEIHLTLARLVHSFDLGRPGGLPVDMTEGPGTTNPKKKPLDVILTPRPPSRIYGC</sequence>
<evidence type="ECO:0000313" key="1">
    <source>
        <dbReference type="EMBL" id="KAI3807269.1"/>
    </source>
</evidence>
<evidence type="ECO:0000313" key="2">
    <source>
        <dbReference type="Proteomes" id="UP001056120"/>
    </source>
</evidence>
<reference evidence="2" key="1">
    <citation type="journal article" date="2022" name="Mol. Ecol. Resour.">
        <title>The genomes of chicory, endive, great burdock and yacon provide insights into Asteraceae palaeo-polyploidization history and plant inulin production.</title>
        <authorList>
            <person name="Fan W."/>
            <person name="Wang S."/>
            <person name="Wang H."/>
            <person name="Wang A."/>
            <person name="Jiang F."/>
            <person name="Liu H."/>
            <person name="Zhao H."/>
            <person name="Xu D."/>
            <person name="Zhang Y."/>
        </authorList>
    </citation>
    <scope>NUCLEOTIDE SEQUENCE [LARGE SCALE GENOMIC DNA]</scope>
    <source>
        <strain evidence="2">cv. Yunnan</strain>
    </source>
</reference>
<name>A0ACB9IGZ5_9ASTR</name>
<protein>
    <submittedName>
        <fullName evidence="1">Uncharacterized protein</fullName>
    </submittedName>
</protein>
<organism evidence="1 2">
    <name type="scientific">Smallanthus sonchifolius</name>
    <dbReference type="NCBI Taxonomy" id="185202"/>
    <lineage>
        <taxon>Eukaryota</taxon>
        <taxon>Viridiplantae</taxon>
        <taxon>Streptophyta</taxon>
        <taxon>Embryophyta</taxon>
        <taxon>Tracheophyta</taxon>
        <taxon>Spermatophyta</taxon>
        <taxon>Magnoliopsida</taxon>
        <taxon>eudicotyledons</taxon>
        <taxon>Gunneridae</taxon>
        <taxon>Pentapetalae</taxon>
        <taxon>asterids</taxon>
        <taxon>campanulids</taxon>
        <taxon>Asterales</taxon>
        <taxon>Asteraceae</taxon>
        <taxon>Asteroideae</taxon>
        <taxon>Heliantheae alliance</taxon>
        <taxon>Millerieae</taxon>
        <taxon>Smallanthus</taxon>
    </lineage>
</organism>
<proteinExistence type="predicted"/>
<keyword evidence="2" id="KW-1185">Reference proteome</keyword>
<gene>
    <name evidence="1" type="ORF">L1987_23194</name>
</gene>
<reference evidence="1 2" key="2">
    <citation type="journal article" date="2022" name="Mol. Ecol. Resour.">
        <title>The genomes of chicory, endive, great burdock and yacon provide insights into Asteraceae paleo-polyploidization history and plant inulin production.</title>
        <authorList>
            <person name="Fan W."/>
            <person name="Wang S."/>
            <person name="Wang H."/>
            <person name="Wang A."/>
            <person name="Jiang F."/>
            <person name="Liu H."/>
            <person name="Zhao H."/>
            <person name="Xu D."/>
            <person name="Zhang Y."/>
        </authorList>
    </citation>
    <scope>NUCLEOTIDE SEQUENCE [LARGE SCALE GENOMIC DNA]</scope>
    <source>
        <strain evidence="2">cv. Yunnan</strain>
        <tissue evidence="1">Leaves</tissue>
    </source>
</reference>
<comment type="caution">
    <text evidence="1">The sequence shown here is derived from an EMBL/GenBank/DDBJ whole genome shotgun (WGS) entry which is preliminary data.</text>
</comment>
<dbReference type="EMBL" id="CM042025">
    <property type="protein sequence ID" value="KAI3807269.1"/>
    <property type="molecule type" value="Genomic_DNA"/>
</dbReference>